<organism evidence="3 4">
    <name type="scientific">Jutongia hominis</name>
    <dbReference type="NCBI Taxonomy" id="2763664"/>
    <lineage>
        <taxon>Bacteria</taxon>
        <taxon>Bacillati</taxon>
        <taxon>Bacillota</taxon>
        <taxon>Clostridia</taxon>
        <taxon>Lachnospirales</taxon>
        <taxon>Lachnospiraceae</taxon>
        <taxon>Jutongia</taxon>
    </lineage>
</organism>
<keyword evidence="2" id="KW-0732">Signal</keyword>
<keyword evidence="1" id="KW-0175">Coiled coil</keyword>
<name>A0ABR7MV80_9FIRM</name>
<feature type="signal peptide" evidence="2">
    <location>
        <begin position="1"/>
        <end position="24"/>
    </location>
</feature>
<dbReference type="EMBL" id="JACRSW010000031">
    <property type="protein sequence ID" value="MBC8557710.1"/>
    <property type="molecule type" value="Genomic_DNA"/>
</dbReference>
<gene>
    <name evidence="3" type="ORF">H8700_08320</name>
</gene>
<evidence type="ECO:0000313" key="4">
    <source>
        <dbReference type="Proteomes" id="UP000637513"/>
    </source>
</evidence>
<dbReference type="RefSeq" id="WP_249305034.1">
    <property type="nucleotide sequence ID" value="NZ_JACRSW010000031.1"/>
</dbReference>
<protein>
    <recommendedName>
        <fullName evidence="5">X-X-X-Leu-X-X-Gly heptad repeats</fullName>
    </recommendedName>
</protein>
<sequence length="786" mass="83306">MRVNKKKMAAAGISVLLASGLLVGSVEYASHTFALSKAAAAGNTKTVTESVNTKAAKKADASKVSKEETVYVTMDANGKKDEVIVSDWLKNAGINGKISDVSDLKDIQNTKGNEKFTQDDSTLTWDAKKNDIYYQGTSDKELPVGMEISYKLDGKEVSAKDLAGKSGKFEMNIKYTNSSKKKVTVDGKETEIYTPFLMATGMILSTDKFQNIKVDNGEVVSEGDNDIIMAYGMPGLKDSLDLAGLDFGDDVTIDTDKINDKITDTVKITADVKDFEMGASYTVATASLFKDIDFGDIDSLDDLDDKMDDLKDAANKLVDGADTLSDGLKTLNSNIKKYNKAIKTLNKSVGTLNTGATKLKKGVGTYTKSADKLFKGVIKYSDGTKTFAQSTKKYTAGAKALVDGAGKISSSAEQFPASYKQFNDSLTSYVNGVNTLLAEENMTKLSSGVNSLKAGVESLDSGLTSAISGVDKINAAAKQLEGTDAKTTALRESINTTKDAMEDAAKNAATEQEKATYQAQVQLYESMLNYMDNVQRAGAGLDAATNGKPDSEAADQNGKTDLKLGLQTMEAATSKTSTETNLYNGLSALQSSAKTMSDSAATIRGYKTPILEASGKINASVGTLTEAVKTLYKSGTTLTANNKKLNDAATTLTKSSKTVKSGSKQLKANSGTVRSGMSTLAGGTKKLYKATNTLVTTTNKVAKGVNKLDNGASKLASGTKEFKEDGVDKLTDTMNSILDGVSDTKDRAEAVNNAAANYKSFSGISGEMDGSVKFIMTTKEIKADDK</sequence>
<evidence type="ECO:0008006" key="5">
    <source>
        <dbReference type="Google" id="ProtNLM"/>
    </source>
</evidence>
<reference evidence="3 4" key="1">
    <citation type="submission" date="2020-08" db="EMBL/GenBank/DDBJ databases">
        <title>Genome public.</title>
        <authorList>
            <person name="Liu C."/>
            <person name="Sun Q."/>
        </authorList>
    </citation>
    <scope>NUCLEOTIDE SEQUENCE [LARGE SCALE GENOMIC DNA]</scope>
    <source>
        <strain evidence="3 4">BX3</strain>
    </source>
</reference>
<keyword evidence="4" id="KW-1185">Reference proteome</keyword>
<evidence type="ECO:0000256" key="2">
    <source>
        <dbReference type="SAM" id="SignalP"/>
    </source>
</evidence>
<dbReference type="Gene3D" id="1.10.287.950">
    <property type="entry name" value="Methyl-accepting chemotaxis protein"/>
    <property type="match status" value="2"/>
</dbReference>
<evidence type="ECO:0000313" key="3">
    <source>
        <dbReference type="EMBL" id="MBC8557710.1"/>
    </source>
</evidence>
<comment type="caution">
    <text evidence="3">The sequence shown here is derived from an EMBL/GenBank/DDBJ whole genome shotgun (WGS) entry which is preliminary data.</text>
</comment>
<evidence type="ECO:0000256" key="1">
    <source>
        <dbReference type="SAM" id="Coils"/>
    </source>
</evidence>
<proteinExistence type="predicted"/>
<feature type="coiled-coil region" evidence="1">
    <location>
        <begin position="300"/>
        <end position="348"/>
    </location>
</feature>
<accession>A0ABR7MV80</accession>
<feature type="chain" id="PRO_5046934906" description="X-X-X-Leu-X-X-Gly heptad repeats" evidence="2">
    <location>
        <begin position="25"/>
        <end position="786"/>
    </location>
</feature>
<feature type="coiled-coil region" evidence="1">
    <location>
        <begin position="494"/>
        <end position="527"/>
    </location>
</feature>
<dbReference type="NCBIfam" id="TIGR03057">
    <property type="entry name" value="xxxLxxG_by_4"/>
    <property type="match status" value="1"/>
</dbReference>
<dbReference type="Proteomes" id="UP000637513">
    <property type="component" value="Unassembled WGS sequence"/>
</dbReference>
<dbReference type="InterPro" id="IPR023908">
    <property type="entry name" value="xxxLxxG_rpt"/>
</dbReference>